<dbReference type="GO" id="GO:0003676">
    <property type="term" value="F:nucleic acid binding"/>
    <property type="evidence" value="ECO:0007669"/>
    <property type="project" value="InterPro"/>
</dbReference>
<feature type="compositionally biased region" description="Basic and acidic residues" evidence="9">
    <location>
        <begin position="139"/>
        <end position="153"/>
    </location>
</feature>
<comment type="similarity">
    <text evidence="5">Belongs to the PINX1 family.</text>
</comment>
<keyword evidence="4" id="KW-0539">Nucleus</keyword>
<accession>A0A9P8NYJ0</accession>
<feature type="compositionally biased region" description="Basic residues" evidence="9">
    <location>
        <begin position="169"/>
        <end position="195"/>
    </location>
</feature>
<dbReference type="InterPro" id="IPR000467">
    <property type="entry name" value="G_patch_dom"/>
</dbReference>
<feature type="region of interest" description="Disordered" evidence="9">
    <location>
        <begin position="320"/>
        <end position="344"/>
    </location>
</feature>
<comment type="caution">
    <text evidence="11">The sequence shown here is derived from an EMBL/GenBank/DDBJ whole genome shotgun (WGS) entry which is preliminary data.</text>
</comment>
<evidence type="ECO:0000259" key="10">
    <source>
        <dbReference type="PROSITE" id="PS50174"/>
    </source>
</evidence>
<gene>
    <name evidence="11" type="ORF">OGAPHI_006434</name>
</gene>
<proteinExistence type="inferred from homology"/>
<feature type="domain" description="G-patch" evidence="10">
    <location>
        <begin position="25"/>
        <end position="71"/>
    </location>
</feature>
<keyword evidence="12" id="KW-1185">Reference proteome</keyword>
<feature type="compositionally biased region" description="Basic and acidic residues" evidence="9">
    <location>
        <begin position="196"/>
        <end position="212"/>
    </location>
</feature>
<evidence type="ECO:0000256" key="8">
    <source>
        <dbReference type="ARBA" id="ARBA00041961"/>
    </source>
</evidence>
<dbReference type="PROSITE" id="PS50174">
    <property type="entry name" value="G_PATCH"/>
    <property type="match status" value="1"/>
</dbReference>
<feature type="compositionally biased region" description="Basic and acidic residues" evidence="9">
    <location>
        <begin position="277"/>
        <end position="290"/>
    </location>
</feature>
<dbReference type="InterPro" id="IPR050656">
    <property type="entry name" value="PINX1"/>
</dbReference>
<evidence type="ECO:0000313" key="12">
    <source>
        <dbReference type="Proteomes" id="UP000769157"/>
    </source>
</evidence>
<dbReference type="OrthoDB" id="29523at2759"/>
<name>A0A9P8NYJ0_9ASCO</name>
<evidence type="ECO:0000256" key="6">
    <source>
        <dbReference type="ARBA" id="ARBA00040137"/>
    </source>
</evidence>
<dbReference type="PANTHER" id="PTHR23149:SF31">
    <property type="entry name" value="PROTEIN PXR1"/>
    <property type="match status" value="1"/>
</dbReference>
<dbReference type="PANTHER" id="PTHR23149">
    <property type="entry name" value="G PATCH DOMAIN CONTAINING PROTEIN"/>
    <property type="match status" value="1"/>
</dbReference>
<sequence length="1106" mass="122133">MGLGAPRAKQRFGLDPRNTNWSNDFSRFGHKHLEKFGWKPGQGLGLTNNATTSHIKVVIKKDNAGLGASLARRSNKDDDLDTGDSTGLDVFQRLLGRLNGKEAETNAQMDKLQQNRIINGRWGINFVPGDVLRSTWDKEAKSLKGKEDGQKKEKKEKKVKKEMKEKKEKKVKKEKKKEKKEKKEKKDKKEKKEKHKDKESRKRKGEDLDGGSKRTKKSKSKKLTEKDDSLAPIRDRSGTPPVTSGRMALRQKWIRQKRMAVEDSKALQEIFMSPPRKKVENKERRPNCALDKGDALTAPAFLELEELELDELEELELLEPELEPEEPEDPEELEEPVADGEAEAELNKEAQLDAVETLSFKEAEPLKSQAEEFLSCSSRDLITVGQIADGSEEVTVIILVNTAVNDTGQRRLQTFTNVIVRSWWQVGRCLPVGLTGWAAKLGSRSRSSRSRSSGWRSTSKLGLQVVVVVQSRNTVTVDGNQTVVVLLLEVHVHDTTRPDICHFIGVQSLNLGELSWSVSVTTVLGEEGWDGEVGELLSSVLVTRAAETRVTTPLVHVDTVEISLDVIVTTSEEVCGWDSGLGVIIGGVTNRNVSVSTVLHVLFHISDGSFNEWGSIGVGRVGDHLITGKETEDIVVLVEHVNDRGVSLVQVHGPGRTGGLDGLFRSGKIRDHVNSGILEQLHTSIVVSRGVDSIDSDDVDSEVLEVLPPALFEEEDVVLEDEPLSEEPVDVAVEPDPEPEALEKLPVTEPVPSVPAALKIEEQLEAVEPLTRLAEPLKSHALEDFPSFSYHGGNSVVINHRNKTIIVRFLVVHVHDTTRPDIGHLVGVKCLHLGELSWLLGITTVLGEEHRNSEVGELFGSVLVTRSLESGVTTPFVHVDSIEVSTLIIVTTGEIVSRSDSGFGVIVSRVSDRNTSVSAALHVLLHISDSCLNEWGSIGVGRVGDHLITSKESENVVVLLHHIDNGDVSVVQFLRPRWISGGNRQRWLGKVCNHVDASVLQQRHTVGMVFLSVQSINSDHVGVQLFQVRDISLASGLVNQRINEGCVRRARGVALISDSSNIKLRSVVRIEELVSNNFDSWETRIGLRDSSHKATQNTNITPRNHP</sequence>
<evidence type="ECO:0000256" key="1">
    <source>
        <dbReference type="ARBA" id="ARBA00004604"/>
    </source>
</evidence>
<reference evidence="11" key="2">
    <citation type="submission" date="2021-01" db="EMBL/GenBank/DDBJ databases">
        <authorList>
            <person name="Schikora-Tamarit M.A."/>
        </authorList>
    </citation>
    <scope>NUCLEOTIDE SEQUENCE</scope>
    <source>
        <strain evidence="11">CBS6075</strain>
    </source>
</reference>
<dbReference type="AlphaFoldDB" id="A0A9P8NYJ0"/>
<dbReference type="EMBL" id="JAEUBE010000439">
    <property type="protein sequence ID" value="KAH3661586.1"/>
    <property type="molecule type" value="Genomic_DNA"/>
</dbReference>
<evidence type="ECO:0000256" key="7">
    <source>
        <dbReference type="ARBA" id="ARBA00040376"/>
    </source>
</evidence>
<dbReference type="GeneID" id="70238398"/>
<keyword evidence="3" id="KW-0698">rRNA processing</keyword>
<dbReference type="Pfam" id="PF01585">
    <property type="entry name" value="G-patch"/>
    <property type="match status" value="1"/>
</dbReference>
<evidence type="ECO:0000256" key="2">
    <source>
        <dbReference type="ARBA" id="ARBA00022517"/>
    </source>
</evidence>
<dbReference type="GO" id="GO:0005730">
    <property type="term" value="C:nucleolus"/>
    <property type="evidence" value="ECO:0007669"/>
    <property type="project" value="UniProtKB-SubCell"/>
</dbReference>
<evidence type="ECO:0000313" key="11">
    <source>
        <dbReference type="EMBL" id="KAH3661586.1"/>
    </source>
</evidence>
<evidence type="ECO:0000256" key="4">
    <source>
        <dbReference type="ARBA" id="ARBA00023242"/>
    </source>
</evidence>
<keyword evidence="2" id="KW-0690">Ribosome biogenesis</keyword>
<feature type="region of interest" description="Disordered" evidence="9">
    <location>
        <begin position="139"/>
        <end position="290"/>
    </location>
</feature>
<comment type="subcellular location">
    <subcellularLocation>
        <location evidence="1">Nucleus</location>
        <location evidence="1">Nucleolus</location>
    </subcellularLocation>
</comment>
<evidence type="ECO:0000256" key="3">
    <source>
        <dbReference type="ARBA" id="ARBA00022552"/>
    </source>
</evidence>
<organism evidence="11 12">
    <name type="scientific">Ogataea philodendri</name>
    <dbReference type="NCBI Taxonomy" id="1378263"/>
    <lineage>
        <taxon>Eukaryota</taxon>
        <taxon>Fungi</taxon>
        <taxon>Dikarya</taxon>
        <taxon>Ascomycota</taxon>
        <taxon>Saccharomycotina</taxon>
        <taxon>Pichiomycetes</taxon>
        <taxon>Pichiales</taxon>
        <taxon>Pichiaceae</taxon>
        <taxon>Ogataea</taxon>
    </lineage>
</organism>
<evidence type="ECO:0000256" key="9">
    <source>
        <dbReference type="SAM" id="MobiDB-lite"/>
    </source>
</evidence>
<dbReference type="SMART" id="SM00443">
    <property type="entry name" value="G_patch"/>
    <property type="match status" value="1"/>
</dbReference>
<reference evidence="11" key="1">
    <citation type="journal article" date="2021" name="Open Biol.">
        <title>Shared evolutionary footprints suggest mitochondrial oxidative damage underlies multiple complex I losses in fungi.</title>
        <authorList>
            <person name="Schikora-Tamarit M.A."/>
            <person name="Marcet-Houben M."/>
            <person name="Nosek J."/>
            <person name="Gabaldon T."/>
        </authorList>
    </citation>
    <scope>NUCLEOTIDE SEQUENCE</scope>
    <source>
        <strain evidence="11">CBS6075</strain>
    </source>
</reference>
<dbReference type="GO" id="GO:0006364">
    <property type="term" value="P:rRNA processing"/>
    <property type="evidence" value="ECO:0007669"/>
    <property type="project" value="UniProtKB-KW"/>
</dbReference>
<protein>
    <recommendedName>
        <fullName evidence="7">Protein PXR1</fullName>
    </recommendedName>
    <alternativeName>
        <fullName evidence="8">PinX1-related protein 1</fullName>
    </alternativeName>
    <alternativeName>
        <fullName evidence="6">Protein pxr1</fullName>
    </alternativeName>
</protein>
<dbReference type="Proteomes" id="UP000769157">
    <property type="component" value="Unassembled WGS sequence"/>
</dbReference>
<evidence type="ECO:0000256" key="5">
    <source>
        <dbReference type="ARBA" id="ARBA00038007"/>
    </source>
</evidence>
<feature type="compositionally biased region" description="Basic and acidic residues" evidence="9">
    <location>
        <begin position="222"/>
        <end position="237"/>
    </location>
</feature>
<dbReference type="RefSeq" id="XP_046058699.1">
    <property type="nucleotide sequence ID" value="XM_046207721.1"/>
</dbReference>